<reference evidence="3" key="2">
    <citation type="journal article" date="2023" name="IMA Fungus">
        <title>Comparative genomic study of the Penicillium genus elucidates a diverse pangenome and 15 lateral gene transfer events.</title>
        <authorList>
            <person name="Petersen C."/>
            <person name="Sorensen T."/>
            <person name="Nielsen M.R."/>
            <person name="Sondergaard T.E."/>
            <person name="Sorensen J.L."/>
            <person name="Fitzpatrick D.A."/>
            <person name="Frisvad J.C."/>
            <person name="Nielsen K.L."/>
        </authorList>
    </citation>
    <scope>NUCLEOTIDE SEQUENCE</scope>
    <source>
        <strain evidence="3">IBT 34128</strain>
    </source>
</reference>
<feature type="compositionally biased region" description="Low complexity" evidence="1">
    <location>
        <begin position="298"/>
        <end position="308"/>
    </location>
</feature>
<keyword evidence="2" id="KW-1133">Transmembrane helix</keyword>
<protein>
    <submittedName>
        <fullName evidence="3">Uncharacterized protein</fullName>
    </submittedName>
</protein>
<accession>A0A9W9F246</accession>
<name>A0A9W9F246_9EURO</name>
<evidence type="ECO:0000256" key="1">
    <source>
        <dbReference type="SAM" id="MobiDB-lite"/>
    </source>
</evidence>
<evidence type="ECO:0000313" key="3">
    <source>
        <dbReference type="EMBL" id="KAJ5092202.1"/>
    </source>
</evidence>
<keyword evidence="2" id="KW-0472">Membrane</keyword>
<keyword evidence="2" id="KW-0812">Transmembrane</keyword>
<dbReference type="AlphaFoldDB" id="A0A9W9F246"/>
<dbReference type="GeneID" id="81396766"/>
<dbReference type="PANTHER" id="PTHR36854">
    <property type="entry name" value="CHROMOSOME 9, WHOLE GENOME SHOTGUN SEQUENCE"/>
    <property type="match status" value="1"/>
</dbReference>
<dbReference type="OrthoDB" id="3595585at2759"/>
<feature type="compositionally biased region" description="Basic and acidic residues" evidence="1">
    <location>
        <begin position="224"/>
        <end position="269"/>
    </location>
</feature>
<gene>
    <name evidence="3" type="ORF">NUU61_007072</name>
</gene>
<feature type="compositionally biased region" description="Low complexity" evidence="1">
    <location>
        <begin position="318"/>
        <end position="334"/>
    </location>
</feature>
<dbReference type="EMBL" id="JAPMSZ010000009">
    <property type="protein sequence ID" value="KAJ5092202.1"/>
    <property type="molecule type" value="Genomic_DNA"/>
</dbReference>
<proteinExistence type="predicted"/>
<sequence length="655" mass="73498">MTDTNASTRLHISPFTPDILPSVLPPSLRSSASDISFHTIPTFPENNYGYVTLPAMEAEKIKKKLNGSILKGKKFKVETARPQKRQPKEEDVPETTRDTHKPSKKRKAQDEVLDGYEMPSDRKVKRGWTESTTAKKDRRKSEKKTEQDKKAKAPPKSKYTEKAECLFRTTVPPNRSSEGVADEKKAKKKKSAQESVVHEFSKTVTHPSFLRSAEESAPPTATFEDGKGWVDVEGQMKEASSEKARKDDFRPGKVAGAKEKRQVRKESALKESSGAKGTKKSSSKRETPEESSAESEDWTSSSGSSSESSDSDSDSGGESEGISSSSDDSSASSAKELNPQAPFKETKPEDAVPESASRQAQVIDSEPVQDAKDSSAQEVHPLEALFKRSAPAESKSHSASENAGFSFFGNEDLESEDEPQTPFTTKDLQNRGLRSAAPTPDTAMVNRRMKWTEEEEEYDDDEESSIDTPVSKRREPDNAPEETEFAKWFWEHRGENNRAWKKRRRDAAKEQRQRENRKKGLKGNTIIPLEPADPEASSPPFDDVLQRAERGFGSSEGEETYNLHRRGSQYQARSCNDCTRKFCLNYDLPMCKRAKEDDVFTSCFQRDSRKDEVVVFLFIFATGGLLGWAVFKPWVERYMEAARERRSYMPVAETG</sequence>
<feature type="compositionally biased region" description="Basic and acidic residues" evidence="1">
    <location>
        <begin position="75"/>
        <end position="101"/>
    </location>
</feature>
<feature type="region of interest" description="Disordered" evidence="1">
    <location>
        <begin position="74"/>
        <end position="485"/>
    </location>
</feature>
<reference evidence="3" key="1">
    <citation type="submission" date="2022-11" db="EMBL/GenBank/DDBJ databases">
        <authorList>
            <person name="Petersen C."/>
        </authorList>
    </citation>
    <scope>NUCLEOTIDE SEQUENCE</scope>
    <source>
        <strain evidence="3">IBT 34128</strain>
    </source>
</reference>
<feature type="region of interest" description="Disordered" evidence="1">
    <location>
        <begin position="499"/>
        <end position="542"/>
    </location>
</feature>
<dbReference type="Proteomes" id="UP001141434">
    <property type="component" value="Unassembled WGS sequence"/>
</dbReference>
<evidence type="ECO:0000256" key="2">
    <source>
        <dbReference type="SAM" id="Phobius"/>
    </source>
</evidence>
<dbReference type="RefSeq" id="XP_056510397.1">
    <property type="nucleotide sequence ID" value="XM_056657597.1"/>
</dbReference>
<dbReference type="PANTHER" id="PTHR36854:SF1">
    <property type="entry name" value="TRANSMEMBRANE PROTEIN"/>
    <property type="match status" value="1"/>
</dbReference>
<organism evidence="3 4">
    <name type="scientific">Penicillium alfredii</name>
    <dbReference type="NCBI Taxonomy" id="1506179"/>
    <lineage>
        <taxon>Eukaryota</taxon>
        <taxon>Fungi</taxon>
        <taxon>Dikarya</taxon>
        <taxon>Ascomycota</taxon>
        <taxon>Pezizomycotina</taxon>
        <taxon>Eurotiomycetes</taxon>
        <taxon>Eurotiomycetidae</taxon>
        <taxon>Eurotiales</taxon>
        <taxon>Aspergillaceae</taxon>
        <taxon>Penicillium</taxon>
    </lineage>
</organism>
<feature type="compositionally biased region" description="Basic and acidic residues" evidence="1">
    <location>
        <begin position="133"/>
        <end position="151"/>
    </location>
</feature>
<comment type="caution">
    <text evidence="3">The sequence shown here is derived from an EMBL/GenBank/DDBJ whole genome shotgun (WGS) entry which is preliminary data.</text>
</comment>
<keyword evidence="4" id="KW-1185">Reference proteome</keyword>
<feature type="transmembrane region" description="Helical" evidence="2">
    <location>
        <begin position="613"/>
        <end position="631"/>
    </location>
</feature>
<feature type="compositionally biased region" description="Acidic residues" evidence="1">
    <location>
        <begin position="453"/>
        <end position="465"/>
    </location>
</feature>
<evidence type="ECO:0000313" key="4">
    <source>
        <dbReference type="Proteomes" id="UP001141434"/>
    </source>
</evidence>